<evidence type="ECO:0000256" key="3">
    <source>
        <dbReference type="ARBA" id="ARBA00023125"/>
    </source>
</evidence>
<dbReference type="GO" id="GO:0005524">
    <property type="term" value="F:ATP binding"/>
    <property type="evidence" value="ECO:0007669"/>
    <property type="project" value="UniProtKB-KW"/>
</dbReference>
<feature type="domain" description="Primosomal protein N' 3' DNA-binding" evidence="4">
    <location>
        <begin position="16"/>
        <end position="103"/>
    </location>
</feature>
<dbReference type="GO" id="GO:0006310">
    <property type="term" value="P:DNA recombination"/>
    <property type="evidence" value="ECO:0007669"/>
    <property type="project" value="TreeGrafter"/>
</dbReference>
<dbReference type="EMBL" id="MFAT01000060">
    <property type="protein sequence ID" value="OGD85639.1"/>
    <property type="molecule type" value="Genomic_DNA"/>
</dbReference>
<comment type="caution">
    <text evidence="5">The sequence shown here is derived from an EMBL/GenBank/DDBJ whole genome shotgun (WGS) entry which is preliminary data.</text>
</comment>
<dbReference type="Pfam" id="PF17764">
    <property type="entry name" value="PriA_3primeBD"/>
    <property type="match status" value="1"/>
</dbReference>
<protein>
    <recommendedName>
        <fullName evidence="4">Primosomal protein N' 3' DNA-binding domain-containing protein</fullName>
    </recommendedName>
</protein>
<dbReference type="InterPro" id="IPR042115">
    <property type="entry name" value="PriA_3primeBD_sf"/>
</dbReference>
<sequence>MYADVVVLTYQAPDINYFSYKIPKELQKQIKIGQLIKVPFGKRNPYGIVIGTSDQRPKTGEIKPISSIVLRHPLLLPYQIKLLKWMAFYYMAPMVNCLEAMLPDLPAKVEQLTTNAEIQNSFSPSSLVFSQSLILAPTINRIPETLAKFSKAKNYALYHNELKMTERFKTWLTIVSGKADFIFGSRSAIFAPCPFLKQIIIYDENDHAYKDERSPYFDTLTVASKISEFTGSKINIIDPAPKITTYHFFKNQIKMQKFITTTKIISMQKEKLAGNFSSISTFLQNEILKRTKLKQNILLFLNKKKESGNLFCKNCKFNDYFEKQPEFCPKCKSPDIYFNVLNTQSLESEVKKLTHHFLVNIKTSTVFYLPIVQKYDLIAYIQPDPLLSRADFSSIEILYGQIVNLKKLMADNGMLIIQTYNTDNPILTTIADSNYQAFYKNQINGRQALSYPPFALLIKLTFKGKDDEKVKTKANGVYRSVNSAIQQFNNSSIKLLGPYQSVFFSKKPSYNIICKYKLNSYSLANRQKAIKNITKILSCIPKDFQITVEPESIN</sequence>
<dbReference type="SUPFAM" id="SSF52540">
    <property type="entry name" value="P-loop containing nucleoside triphosphate hydrolases"/>
    <property type="match status" value="1"/>
</dbReference>
<proteinExistence type="predicted"/>
<dbReference type="InterPro" id="IPR027417">
    <property type="entry name" value="P-loop_NTPase"/>
</dbReference>
<gene>
    <name evidence="5" type="ORF">A2164_02065</name>
</gene>
<dbReference type="PANTHER" id="PTHR30580:SF0">
    <property type="entry name" value="PRIMOSOMAL PROTEIN N"/>
    <property type="match status" value="1"/>
</dbReference>
<organism evidence="5 6">
    <name type="scientific">Candidatus Curtissbacteria bacterium RBG_13_35_7</name>
    <dbReference type="NCBI Taxonomy" id="1797705"/>
    <lineage>
        <taxon>Bacteria</taxon>
        <taxon>Candidatus Curtissiibacteriota</taxon>
    </lineage>
</organism>
<dbReference type="GO" id="GO:0043138">
    <property type="term" value="F:3'-5' DNA helicase activity"/>
    <property type="evidence" value="ECO:0007669"/>
    <property type="project" value="TreeGrafter"/>
</dbReference>
<keyword evidence="2" id="KW-0067">ATP-binding</keyword>
<accession>A0A1F5G1B7</accession>
<dbReference type="AlphaFoldDB" id="A0A1F5G1B7"/>
<reference evidence="5 6" key="1">
    <citation type="journal article" date="2016" name="Nat. Commun.">
        <title>Thousands of microbial genomes shed light on interconnected biogeochemical processes in an aquifer system.</title>
        <authorList>
            <person name="Anantharaman K."/>
            <person name="Brown C.T."/>
            <person name="Hug L.A."/>
            <person name="Sharon I."/>
            <person name="Castelle C.J."/>
            <person name="Probst A.J."/>
            <person name="Thomas B.C."/>
            <person name="Singh A."/>
            <person name="Wilkins M.J."/>
            <person name="Karaoz U."/>
            <person name="Brodie E.L."/>
            <person name="Williams K.H."/>
            <person name="Hubbard S.S."/>
            <person name="Banfield J.F."/>
        </authorList>
    </citation>
    <scope>NUCLEOTIDE SEQUENCE [LARGE SCALE GENOMIC DNA]</scope>
</reference>
<dbReference type="GO" id="GO:0003677">
    <property type="term" value="F:DNA binding"/>
    <property type="evidence" value="ECO:0007669"/>
    <property type="project" value="UniProtKB-KW"/>
</dbReference>
<evidence type="ECO:0000313" key="5">
    <source>
        <dbReference type="EMBL" id="OGD85639.1"/>
    </source>
</evidence>
<dbReference type="PANTHER" id="PTHR30580">
    <property type="entry name" value="PRIMOSOMAL PROTEIN N"/>
    <property type="match status" value="1"/>
</dbReference>
<dbReference type="GO" id="GO:0006270">
    <property type="term" value="P:DNA replication initiation"/>
    <property type="evidence" value="ECO:0007669"/>
    <property type="project" value="TreeGrafter"/>
</dbReference>
<keyword evidence="3" id="KW-0238">DNA-binding</keyword>
<keyword evidence="1" id="KW-0547">Nucleotide-binding</keyword>
<evidence type="ECO:0000256" key="2">
    <source>
        <dbReference type="ARBA" id="ARBA00022840"/>
    </source>
</evidence>
<name>A0A1F5G1B7_9BACT</name>
<dbReference type="GO" id="GO:0006302">
    <property type="term" value="P:double-strand break repair"/>
    <property type="evidence" value="ECO:0007669"/>
    <property type="project" value="TreeGrafter"/>
</dbReference>
<dbReference type="Gene3D" id="3.40.1440.60">
    <property type="entry name" value="PriA, 3(prime) DNA-binding domain"/>
    <property type="match status" value="1"/>
</dbReference>
<evidence type="ECO:0000313" key="6">
    <source>
        <dbReference type="Proteomes" id="UP000176317"/>
    </source>
</evidence>
<dbReference type="Gene3D" id="3.40.50.300">
    <property type="entry name" value="P-loop containing nucleotide triphosphate hydrolases"/>
    <property type="match status" value="1"/>
</dbReference>
<evidence type="ECO:0000259" key="4">
    <source>
        <dbReference type="Pfam" id="PF17764"/>
    </source>
</evidence>
<evidence type="ECO:0000256" key="1">
    <source>
        <dbReference type="ARBA" id="ARBA00022741"/>
    </source>
</evidence>
<dbReference type="InterPro" id="IPR041222">
    <property type="entry name" value="PriA_3primeBD"/>
</dbReference>
<dbReference type="Proteomes" id="UP000176317">
    <property type="component" value="Unassembled WGS sequence"/>
</dbReference>